<organism evidence="1 2">
    <name type="scientific">Paracoccus versutus</name>
    <name type="common">Thiobacillus versutus</name>
    <dbReference type="NCBI Taxonomy" id="34007"/>
    <lineage>
        <taxon>Bacteria</taxon>
        <taxon>Pseudomonadati</taxon>
        <taxon>Pseudomonadota</taxon>
        <taxon>Alphaproteobacteria</taxon>
        <taxon>Rhodobacterales</taxon>
        <taxon>Paracoccaceae</taxon>
        <taxon>Paracoccus</taxon>
    </lineage>
</organism>
<dbReference type="AlphaFoldDB" id="A0AAQ0HHZ1"/>
<dbReference type="EMBL" id="QUMX01000010">
    <property type="protein sequence ID" value="REG47772.1"/>
    <property type="molecule type" value="Genomic_DNA"/>
</dbReference>
<protein>
    <submittedName>
        <fullName evidence="1">Uncharacterized protein</fullName>
    </submittedName>
</protein>
<evidence type="ECO:0000313" key="1">
    <source>
        <dbReference type="EMBL" id="REG47772.1"/>
    </source>
</evidence>
<proteinExistence type="predicted"/>
<accession>A0AAQ0HHZ1</accession>
<gene>
    <name evidence="1" type="ORF">ATH84_1010125</name>
</gene>
<sequence>MRRGRVFAPQSVSSYEEAQAWLWGHSRVEEWLFDPDAVLPPEAMLVCAVYWVSPAQLSRDLRKTWNQVAG</sequence>
<name>A0AAQ0HHZ1_PARVE</name>
<reference evidence="1 2" key="1">
    <citation type="submission" date="2018-08" db="EMBL/GenBank/DDBJ databases">
        <title>Genomic Encyclopedia of Archaeal and Bacterial Type Strains, Phase II (KMG-II): from individual species to whole genera.</title>
        <authorList>
            <person name="Goeker M."/>
        </authorList>
    </citation>
    <scope>NUCLEOTIDE SEQUENCE [LARGE SCALE GENOMIC DNA]</scope>
    <source>
        <strain evidence="1 2">DSM 582</strain>
    </source>
</reference>
<dbReference type="RefSeq" id="WP_140846973.1">
    <property type="nucleotide sequence ID" value="NZ_CP035284.1"/>
</dbReference>
<keyword evidence="2" id="KW-1185">Reference proteome</keyword>
<evidence type="ECO:0000313" key="2">
    <source>
        <dbReference type="Proteomes" id="UP000256794"/>
    </source>
</evidence>
<comment type="caution">
    <text evidence="1">The sequence shown here is derived from an EMBL/GenBank/DDBJ whole genome shotgun (WGS) entry which is preliminary data.</text>
</comment>
<dbReference type="Proteomes" id="UP000256794">
    <property type="component" value="Unassembled WGS sequence"/>
</dbReference>